<proteinExistence type="predicted"/>
<evidence type="ECO:0000313" key="2">
    <source>
        <dbReference type="Proteomes" id="UP000294359"/>
    </source>
</evidence>
<dbReference type="EMBL" id="CP038026">
    <property type="protein sequence ID" value="QBQ39562.1"/>
    <property type="molecule type" value="Genomic_DNA"/>
</dbReference>
<gene>
    <name evidence="1" type="ORF">E1742_23365</name>
</gene>
<reference evidence="1 2" key="1">
    <citation type="submission" date="2019-03" db="EMBL/GenBank/DDBJ databases">
        <title>Draft Genome Sequences of Six Type Strains of the Genus Massilia.</title>
        <authorList>
            <person name="Miess H."/>
            <person name="Frediansyhah A."/>
            <person name="Gross H."/>
        </authorList>
    </citation>
    <scope>NUCLEOTIDE SEQUENCE [LARGE SCALE GENOMIC DNA]</scope>
    <source>
        <strain evidence="1 2">DSM 17505</strain>
    </source>
</reference>
<organism evidence="1 2">
    <name type="scientific">Pseudoduganella plicata</name>
    <dbReference type="NCBI Taxonomy" id="321984"/>
    <lineage>
        <taxon>Bacteria</taxon>
        <taxon>Pseudomonadati</taxon>
        <taxon>Pseudomonadota</taxon>
        <taxon>Betaproteobacteria</taxon>
        <taxon>Burkholderiales</taxon>
        <taxon>Oxalobacteraceae</taxon>
        <taxon>Telluria group</taxon>
        <taxon>Pseudoduganella</taxon>
    </lineage>
</organism>
<keyword evidence="2" id="KW-1185">Reference proteome</keyword>
<accession>A0ABX5SJ28</accession>
<sequence>MTPTGRKVHYVAKLLLV</sequence>
<protein>
    <submittedName>
        <fullName evidence="1">Uncharacterized protein</fullName>
    </submittedName>
</protein>
<evidence type="ECO:0000313" key="1">
    <source>
        <dbReference type="EMBL" id="QBQ39562.1"/>
    </source>
</evidence>
<name>A0ABX5SJ28_9BURK</name>
<dbReference type="Proteomes" id="UP000294359">
    <property type="component" value="Chromosome"/>
</dbReference>